<evidence type="ECO:0000256" key="3">
    <source>
        <dbReference type="ARBA" id="ARBA00022741"/>
    </source>
</evidence>
<dbReference type="Pfam" id="PF07685">
    <property type="entry name" value="GATase_3"/>
    <property type="match status" value="1"/>
</dbReference>
<keyword evidence="5 7" id="KW-0460">Magnesium</keyword>
<comment type="similarity">
    <text evidence="7">Belongs to the CobB/CbiA family.</text>
</comment>
<evidence type="ECO:0000256" key="4">
    <source>
        <dbReference type="ARBA" id="ARBA00022840"/>
    </source>
</evidence>
<dbReference type="Gene3D" id="3.40.50.300">
    <property type="entry name" value="P-loop containing nucleotide triphosphate hydrolases"/>
    <property type="match status" value="1"/>
</dbReference>
<dbReference type="GO" id="GO:0009236">
    <property type="term" value="P:cobalamin biosynthetic process"/>
    <property type="evidence" value="ECO:0007669"/>
    <property type="project" value="UniProtKB-UniRule"/>
</dbReference>
<evidence type="ECO:0000256" key="5">
    <source>
        <dbReference type="ARBA" id="ARBA00022842"/>
    </source>
</evidence>
<dbReference type="CDD" id="cd03130">
    <property type="entry name" value="GATase1_CobB"/>
    <property type="match status" value="1"/>
</dbReference>
<evidence type="ECO:0000313" key="11">
    <source>
        <dbReference type="Proteomes" id="UP000248044"/>
    </source>
</evidence>
<dbReference type="PANTHER" id="PTHR43873:SF1">
    <property type="entry name" value="COBYRINATE A,C-DIAMIDE SYNTHASE"/>
    <property type="match status" value="1"/>
</dbReference>
<protein>
    <recommendedName>
        <fullName evidence="7">Cobyrinate a,c-diamide synthase</fullName>
        <ecNumber evidence="7">6.3.5.11</ecNumber>
    </recommendedName>
    <alternativeName>
        <fullName evidence="7">Cobyrinic acid a,c-diamide synthetase</fullName>
    </alternativeName>
</protein>
<evidence type="ECO:0000256" key="7">
    <source>
        <dbReference type="HAMAP-Rule" id="MF_00027"/>
    </source>
</evidence>
<dbReference type="GeneID" id="36832069"/>
<evidence type="ECO:0000313" key="10">
    <source>
        <dbReference type="EMBL" id="AWR94527.1"/>
    </source>
</evidence>
<gene>
    <name evidence="7" type="primary">cbiA</name>
    <name evidence="10" type="ORF">DFR85_07895</name>
</gene>
<dbReference type="InterPro" id="IPR029062">
    <property type="entry name" value="Class_I_gatase-like"/>
</dbReference>
<evidence type="ECO:0000256" key="1">
    <source>
        <dbReference type="ARBA" id="ARBA00001946"/>
    </source>
</evidence>
<dbReference type="KEGG" id="abri:DFR85_07895"/>
<dbReference type="EC" id="6.3.5.11" evidence="7"/>
<comment type="function">
    <text evidence="7">Catalyzes the ATP-dependent amidation of the two carboxylate groups at positions a and c of cobyrinate, using either L-glutamine or ammonia as the nitrogen source.</text>
</comment>
<proteinExistence type="inferred from homology"/>
<dbReference type="SUPFAM" id="SSF52317">
    <property type="entry name" value="Class I glutamine amidotransferase-like"/>
    <property type="match status" value="1"/>
</dbReference>
<dbReference type="Pfam" id="PF01656">
    <property type="entry name" value="CbiA"/>
    <property type="match status" value="1"/>
</dbReference>
<keyword evidence="3 7" id="KW-0547">Nucleotide-binding</keyword>
<dbReference type="PROSITE" id="PS51274">
    <property type="entry name" value="GATASE_COBBQ"/>
    <property type="match status" value="1"/>
</dbReference>
<dbReference type="EMBL" id="CP029289">
    <property type="protein sequence ID" value="AWR94527.1"/>
    <property type="molecule type" value="Genomic_DNA"/>
</dbReference>
<dbReference type="UniPathway" id="UPA00148">
    <property type="reaction ID" value="UER00231"/>
</dbReference>
<dbReference type="PANTHER" id="PTHR43873">
    <property type="entry name" value="COBYRINATE A,C-DIAMIDE SYNTHASE"/>
    <property type="match status" value="1"/>
</dbReference>
<keyword evidence="7" id="KW-0169">Cobalamin biosynthesis</keyword>
<dbReference type="GO" id="GO:0042242">
    <property type="term" value="F:cobyrinic acid a,c-diamide synthase activity"/>
    <property type="evidence" value="ECO:0007669"/>
    <property type="project" value="UniProtKB-UniRule"/>
</dbReference>
<evidence type="ECO:0000256" key="2">
    <source>
        <dbReference type="ARBA" id="ARBA00022598"/>
    </source>
</evidence>
<dbReference type="InterPro" id="IPR011698">
    <property type="entry name" value="GATase_3"/>
</dbReference>
<comment type="cofactor">
    <cofactor evidence="1 7">
        <name>Mg(2+)</name>
        <dbReference type="ChEBI" id="CHEBI:18420"/>
    </cofactor>
</comment>
<dbReference type="OrthoDB" id="8896at2157"/>
<dbReference type="PROSITE" id="PS51273">
    <property type="entry name" value="GATASE_TYPE_1"/>
    <property type="match status" value="1"/>
</dbReference>
<evidence type="ECO:0000259" key="9">
    <source>
        <dbReference type="Pfam" id="PF07685"/>
    </source>
</evidence>
<comment type="catalytic activity">
    <reaction evidence="7">
        <text>cob(II)yrinate + 2 L-glutamine + 2 ATP + 2 H2O = cob(II)yrinate a,c diamide + 2 L-glutamate + 2 ADP + 2 phosphate + 2 H(+)</text>
        <dbReference type="Rhea" id="RHEA:26289"/>
        <dbReference type="ChEBI" id="CHEBI:15377"/>
        <dbReference type="ChEBI" id="CHEBI:15378"/>
        <dbReference type="ChEBI" id="CHEBI:29985"/>
        <dbReference type="ChEBI" id="CHEBI:30616"/>
        <dbReference type="ChEBI" id="CHEBI:43474"/>
        <dbReference type="ChEBI" id="CHEBI:58359"/>
        <dbReference type="ChEBI" id="CHEBI:58537"/>
        <dbReference type="ChEBI" id="CHEBI:58894"/>
        <dbReference type="ChEBI" id="CHEBI:456216"/>
        <dbReference type="EC" id="6.3.5.11"/>
    </reaction>
</comment>
<dbReference type="InterPro" id="IPR004484">
    <property type="entry name" value="CbiA/CobB_synth"/>
</dbReference>
<dbReference type="Proteomes" id="UP000248044">
    <property type="component" value="Chromosome"/>
</dbReference>
<dbReference type="SUPFAM" id="SSF52540">
    <property type="entry name" value="P-loop containing nucleoside triphosphate hydrolases"/>
    <property type="match status" value="1"/>
</dbReference>
<comment type="pathway">
    <text evidence="7">Cofactor biosynthesis; adenosylcobalamin biosynthesis; cob(II)yrinate a,c-diamide from sirohydrochlorin (anaerobic route): step 10/10.</text>
</comment>
<dbReference type="NCBIfam" id="TIGR00379">
    <property type="entry name" value="cobB"/>
    <property type="match status" value="1"/>
</dbReference>
<feature type="site" description="Increases nucleophilicity of active site Cys" evidence="7">
    <location>
        <position position="421"/>
    </location>
</feature>
<dbReference type="CDD" id="cd05388">
    <property type="entry name" value="CobB_N"/>
    <property type="match status" value="1"/>
</dbReference>
<comment type="miscellaneous">
    <text evidence="7">The a and c carboxylates of cobyrinate are activated for nucleophilic attack via formation of a phosphorylated intermediate by ATP. CbiA catalyzes first the amidation of the c-carboxylate, and then that of the a-carboxylate.</text>
</comment>
<organism evidence="10 11">
    <name type="scientific">Acidianus brierleyi</name>
    <dbReference type="NCBI Taxonomy" id="41673"/>
    <lineage>
        <taxon>Archaea</taxon>
        <taxon>Thermoproteota</taxon>
        <taxon>Thermoprotei</taxon>
        <taxon>Sulfolobales</taxon>
        <taxon>Sulfolobaceae</taxon>
        <taxon>Acidianus</taxon>
    </lineage>
</organism>
<dbReference type="InterPro" id="IPR002586">
    <property type="entry name" value="CobQ/CobB/MinD/ParA_Nub-bd_dom"/>
</dbReference>
<dbReference type="InterPro" id="IPR027417">
    <property type="entry name" value="P-loop_NTPase"/>
</dbReference>
<reference evidence="10 11" key="1">
    <citation type="submission" date="2018-05" db="EMBL/GenBank/DDBJ databases">
        <title>Complete Genome Sequences of Extremely Thermoacidophilic, Metal-Mobilizing Type-Strain Members of the Archaeal Family Sulfolobaceae: Acidianus brierleyi DSM-1651T, Acidianus sulfidivorans DSM-18786T, Metallosphaera hakonensis DSM-7519T, and Metallosphaera prunae DSM-10039T.</title>
        <authorList>
            <person name="Counts J.A."/>
            <person name="Kelly R.M."/>
        </authorList>
    </citation>
    <scope>NUCLEOTIDE SEQUENCE [LARGE SCALE GENOMIC DNA]</scope>
    <source>
        <strain evidence="10 11">DSM 1651</strain>
    </source>
</reference>
<keyword evidence="6 7" id="KW-0315">Glutamine amidotransferase</keyword>
<feature type="domain" description="CobB/CobQ-like glutamine amidotransferase" evidence="9">
    <location>
        <begin position="242"/>
        <end position="425"/>
    </location>
</feature>
<dbReference type="Gene3D" id="3.40.50.880">
    <property type="match status" value="1"/>
</dbReference>
<keyword evidence="2 7" id="KW-0436">Ligase</keyword>
<comment type="domain">
    <text evidence="7">Comprises of two domains. The C-terminal domain contains the binding site for glutamine and catalyzes the hydrolysis of this substrate to glutamate and ammonia. The N-terminal domain is anticipated to bind ATP and cobyrinate and catalyzes the ultimate synthesis of the diamide product. The ammonia produced via the glutaminase domain is probably translocated to the adjacent domain via a molecular tunnel, where it reacts with an activated intermediate.</text>
</comment>
<evidence type="ECO:0000259" key="8">
    <source>
        <dbReference type="Pfam" id="PF01656"/>
    </source>
</evidence>
<dbReference type="RefSeq" id="WP_110270408.1">
    <property type="nucleotide sequence ID" value="NZ_CP029289.2"/>
</dbReference>
<keyword evidence="11" id="KW-1185">Reference proteome</keyword>
<feature type="domain" description="CobQ/CobB/MinD/ParA nucleotide binding" evidence="8">
    <location>
        <begin position="6"/>
        <end position="184"/>
    </location>
</feature>
<keyword evidence="4 7" id="KW-0067">ATP-binding</keyword>
<dbReference type="NCBIfam" id="NF002204">
    <property type="entry name" value="PRK01077.1"/>
    <property type="match status" value="1"/>
</dbReference>
<dbReference type="GO" id="GO:0005524">
    <property type="term" value="F:ATP binding"/>
    <property type="evidence" value="ECO:0007669"/>
    <property type="project" value="UniProtKB-UniRule"/>
</dbReference>
<dbReference type="HAMAP" id="MF_00027">
    <property type="entry name" value="CobB_CbiA"/>
    <property type="match status" value="1"/>
</dbReference>
<name>A0A2U9IEQ6_9CREN</name>
<sequence>MHSPRIIIASDRSDSGKTLVSAGLMKALSKKLKVRGFKAGPDFIDIGYHKLATTFPSINLDLFIMGKDNVIRSLCKYSKNFDISIIEGVMGLYDGINTEYSTYELSKVTKSPIILVINCYNLSSTVGAIIKGLIEYKNANIKGVILNKVASPTHFSYCKNSIDGVKVLGYIPYSKDLEIPSRHLGLFTIESYKEAEKVINNISKLIQDYIDLDALLQIANDANELDCNYNEYTSNYRKKIAAIAYDAAFNFYYQENIDRINTMYNIKFFSPLNNEKIENIDFIYLGGGYPELYLNELESSITTNWLKKEAEKGTPILGECGGLMYLSKNLIQNDRKYKMIGIFDIDINTSGKLTLGYTQLRAIRDSFIANKNDIIRGHEFHISQPIRVGEKSFLFENNQGKGIIDKKDGVNNYNTIALYSHLHFSTVEKRTVF</sequence>
<feature type="active site" description="Nucleophile" evidence="7">
    <location>
        <position position="320"/>
    </location>
</feature>
<dbReference type="AlphaFoldDB" id="A0A2U9IEQ6"/>
<accession>A0A2U9IEQ6</accession>
<evidence type="ECO:0000256" key="6">
    <source>
        <dbReference type="ARBA" id="ARBA00022962"/>
    </source>
</evidence>